<keyword evidence="11" id="KW-1185">Reference proteome</keyword>
<sequence>MRARAGRCLYTALHSPPSTFICIVRNTQRRGFIDTPITDEAMGSGMMAPNAVPPDSGSTSNPTPKDLGSSYVHPLDVSHTPFKLYGESTAYANDDAGRIFSSSKVHSYDPAVLFSDVRLQEIHHKAHSPAGGLGVTTSGDSSLAADSSGTETQMTEDEENDAVMRSGRNKQGAAGAAAMAAAMLDSRRAADGIAMVPGHPLPVVFPRQDGQPSPPRFVKKFGPGGARQARAKKRARKTRHSKAEGVDALLCGEVMESQQRLESKSLQQSIVWRVQVFDEHRMSIPVSFFQHFHEAAPGLPARVLQGLNESGFVRPTLLQSAVIPLLMRGRDLVATVSDDSGTNVAYAVPSIALLHQVKHSGTHQCLPKTEKDTGSALLPAEPSEISLSSSGDAVAHPIVVILCTTRQAVLRTADLYRSLAPEDVQLVAAYPSMDDGDAEDQEGVMRRKSGCNVIVATPFQLSRLMLRGHVALDRVRMLVADSTNHLLGDHNPDGGSAVQHVEDIMQAMKDNEVTPQVSLWRREVEPSMDGVFRKYMSPLTVKVVVTREEHTNANVRQILYPLSSPDDRIKAIQQLYSKRTILKRDYVVVYCASRQTTEEVMQELAKTLSVPSSMIRCVHSGLRSRTRNDVLKAFRQGDIHILVGTDMTMKRLDAAEVGHVIHYDLPVSTDVYMQRVHQLGHSGRQGVSHTFLTPGDVRVPRIVRFVDTQIDHALNEDIRRLIAVIEAASGEERWDTAVVPVKGHTSSKLKWRVRGLRNRR</sequence>
<dbReference type="Proteomes" id="UP000674318">
    <property type="component" value="Unassembled WGS sequence"/>
</dbReference>
<dbReference type="GeneID" id="94293953"/>
<proteinExistence type="predicted"/>
<dbReference type="InterPro" id="IPR011545">
    <property type="entry name" value="DEAD/DEAH_box_helicase_dom"/>
</dbReference>
<dbReference type="SUPFAM" id="SSF52540">
    <property type="entry name" value="P-loop containing nucleoside triphosphate hydrolases"/>
    <property type="match status" value="1"/>
</dbReference>
<dbReference type="OrthoDB" id="249932at2759"/>
<protein>
    <recommendedName>
        <fullName evidence="1">RNA helicase</fullName>
        <ecNumber evidence="1">3.6.4.13</ecNumber>
    </recommendedName>
</protein>
<evidence type="ECO:0000256" key="6">
    <source>
        <dbReference type="PROSITE-ProRule" id="PRU00552"/>
    </source>
</evidence>
<feature type="domain" description="DEAD-box RNA helicase Q" evidence="9">
    <location>
        <begin position="292"/>
        <end position="320"/>
    </location>
</feature>
<accession>A0A836I5M4</accession>
<comment type="caution">
    <text evidence="10">The sequence shown here is derived from an EMBL/GenBank/DDBJ whole genome shotgun (WGS) entry which is preliminary data.</text>
</comment>
<dbReference type="PROSITE" id="PS51195">
    <property type="entry name" value="Q_MOTIF"/>
    <property type="match status" value="1"/>
</dbReference>
<dbReference type="Gene3D" id="3.40.50.300">
    <property type="entry name" value="P-loop containing nucleotide triphosphate hydrolases"/>
    <property type="match status" value="2"/>
</dbReference>
<dbReference type="PANTHER" id="PTHR47958">
    <property type="entry name" value="ATP-DEPENDENT RNA HELICASE DBP3"/>
    <property type="match status" value="1"/>
</dbReference>
<evidence type="ECO:0000259" key="9">
    <source>
        <dbReference type="PROSITE" id="PS51195"/>
    </source>
</evidence>
<feature type="region of interest" description="Disordered" evidence="7">
    <location>
        <begin position="39"/>
        <end position="68"/>
    </location>
</feature>
<dbReference type="InterPro" id="IPR027417">
    <property type="entry name" value="P-loop_NTPase"/>
</dbReference>
<keyword evidence="3" id="KW-0378">Hydrolase</keyword>
<dbReference type="Pfam" id="PF00270">
    <property type="entry name" value="DEAD"/>
    <property type="match status" value="1"/>
</dbReference>
<dbReference type="KEGG" id="phet:94293953"/>
<dbReference type="EC" id="3.6.4.13" evidence="1"/>
<dbReference type="GO" id="GO:0005524">
    <property type="term" value="F:ATP binding"/>
    <property type="evidence" value="ECO:0007669"/>
    <property type="project" value="UniProtKB-KW"/>
</dbReference>
<dbReference type="GO" id="GO:0016787">
    <property type="term" value="F:hydrolase activity"/>
    <property type="evidence" value="ECO:0007669"/>
    <property type="project" value="UniProtKB-KW"/>
</dbReference>
<dbReference type="RefSeq" id="XP_067752176.1">
    <property type="nucleotide sequence ID" value="XM_067903876.1"/>
</dbReference>
<feature type="domain" description="Helicase C-terminal" evidence="8">
    <location>
        <begin position="571"/>
        <end position="722"/>
    </location>
</feature>
<evidence type="ECO:0000256" key="7">
    <source>
        <dbReference type="SAM" id="MobiDB-lite"/>
    </source>
</evidence>
<dbReference type="AlphaFoldDB" id="A0A836I5M4"/>
<dbReference type="GO" id="GO:0003676">
    <property type="term" value="F:nucleic acid binding"/>
    <property type="evidence" value="ECO:0007669"/>
    <property type="project" value="InterPro"/>
</dbReference>
<reference evidence="10 11" key="1">
    <citation type="submission" date="2021-02" db="EMBL/GenBank/DDBJ databases">
        <title>Porcisia hertigi Genome sequencing and assembly.</title>
        <authorList>
            <person name="Almutairi H."/>
            <person name="Gatherer D."/>
        </authorList>
    </citation>
    <scope>NUCLEOTIDE SEQUENCE [LARGE SCALE GENOMIC DNA]</scope>
    <source>
        <strain evidence="10 11">C119</strain>
    </source>
</reference>
<evidence type="ECO:0000256" key="5">
    <source>
        <dbReference type="ARBA" id="ARBA00022840"/>
    </source>
</evidence>
<feature type="compositionally biased region" description="Low complexity" evidence="7">
    <location>
        <begin position="136"/>
        <end position="149"/>
    </location>
</feature>
<evidence type="ECO:0000256" key="2">
    <source>
        <dbReference type="ARBA" id="ARBA00022741"/>
    </source>
</evidence>
<evidence type="ECO:0000259" key="8">
    <source>
        <dbReference type="PROSITE" id="PS51194"/>
    </source>
</evidence>
<dbReference type="Pfam" id="PF00271">
    <property type="entry name" value="Helicase_C"/>
    <property type="match status" value="1"/>
</dbReference>
<evidence type="ECO:0000256" key="1">
    <source>
        <dbReference type="ARBA" id="ARBA00012552"/>
    </source>
</evidence>
<dbReference type="InterPro" id="IPR014014">
    <property type="entry name" value="RNA_helicase_DEAD_Q_motif"/>
</dbReference>
<gene>
    <name evidence="10" type="ORF">JKF63_07948</name>
</gene>
<dbReference type="InterPro" id="IPR001650">
    <property type="entry name" value="Helicase_C-like"/>
</dbReference>
<dbReference type="EMBL" id="JAFJZO010000041">
    <property type="protein sequence ID" value="KAG5488353.1"/>
    <property type="molecule type" value="Genomic_DNA"/>
</dbReference>
<keyword evidence="5" id="KW-0067">ATP-binding</keyword>
<dbReference type="SMART" id="SM00490">
    <property type="entry name" value="HELICc"/>
    <property type="match status" value="1"/>
</dbReference>
<dbReference type="GO" id="GO:0003724">
    <property type="term" value="F:RNA helicase activity"/>
    <property type="evidence" value="ECO:0007669"/>
    <property type="project" value="UniProtKB-EC"/>
</dbReference>
<evidence type="ECO:0000313" key="11">
    <source>
        <dbReference type="Proteomes" id="UP000674318"/>
    </source>
</evidence>
<feature type="region of interest" description="Disordered" evidence="7">
    <location>
        <begin position="125"/>
        <end position="162"/>
    </location>
</feature>
<dbReference type="PROSITE" id="PS51194">
    <property type="entry name" value="HELICASE_CTER"/>
    <property type="match status" value="1"/>
</dbReference>
<evidence type="ECO:0000256" key="3">
    <source>
        <dbReference type="ARBA" id="ARBA00022801"/>
    </source>
</evidence>
<keyword evidence="4" id="KW-0347">Helicase</keyword>
<evidence type="ECO:0000256" key="4">
    <source>
        <dbReference type="ARBA" id="ARBA00022806"/>
    </source>
</evidence>
<feature type="short sequence motif" description="Q motif" evidence="6">
    <location>
        <begin position="292"/>
        <end position="320"/>
    </location>
</feature>
<keyword evidence="2" id="KW-0547">Nucleotide-binding</keyword>
<evidence type="ECO:0000313" key="10">
    <source>
        <dbReference type="EMBL" id="KAG5488353.1"/>
    </source>
</evidence>
<organism evidence="10 11">
    <name type="scientific">Porcisia hertigi</name>
    <dbReference type="NCBI Taxonomy" id="2761500"/>
    <lineage>
        <taxon>Eukaryota</taxon>
        <taxon>Discoba</taxon>
        <taxon>Euglenozoa</taxon>
        <taxon>Kinetoplastea</taxon>
        <taxon>Metakinetoplastina</taxon>
        <taxon>Trypanosomatida</taxon>
        <taxon>Trypanosomatidae</taxon>
        <taxon>Leishmaniinae</taxon>
        <taxon>Porcisia</taxon>
    </lineage>
</organism>
<name>A0A836I5M4_9TRYP</name>